<organism evidence="2 3">
    <name type="scientific">Pristionchus mayeri</name>
    <dbReference type="NCBI Taxonomy" id="1317129"/>
    <lineage>
        <taxon>Eukaryota</taxon>
        <taxon>Metazoa</taxon>
        <taxon>Ecdysozoa</taxon>
        <taxon>Nematoda</taxon>
        <taxon>Chromadorea</taxon>
        <taxon>Rhabditida</taxon>
        <taxon>Rhabditina</taxon>
        <taxon>Diplogasteromorpha</taxon>
        <taxon>Diplogasteroidea</taxon>
        <taxon>Neodiplogasteridae</taxon>
        <taxon>Pristionchus</taxon>
    </lineage>
</organism>
<dbReference type="Proteomes" id="UP001328107">
    <property type="component" value="Unassembled WGS sequence"/>
</dbReference>
<feature type="region of interest" description="Disordered" evidence="1">
    <location>
        <begin position="19"/>
        <end position="80"/>
    </location>
</feature>
<dbReference type="EMBL" id="BTRK01000005">
    <property type="protein sequence ID" value="GMR54968.1"/>
    <property type="molecule type" value="Genomic_DNA"/>
</dbReference>
<feature type="compositionally biased region" description="Basic residues" evidence="1">
    <location>
        <begin position="26"/>
        <end position="37"/>
    </location>
</feature>
<reference evidence="3" key="1">
    <citation type="submission" date="2022-10" db="EMBL/GenBank/DDBJ databases">
        <title>Genome assembly of Pristionchus species.</title>
        <authorList>
            <person name="Yoshida K."/>
            <person name="Sommer R.J."/>
        </authorList>
    </citation>
    <scope>NUCLEOTIDE SEQUENCE [LARGE SCALE GENOMIC DNA]</scope>
    <source>
        <strain evidence="3">RS5460</strain>
    </source>
</reference>
<evidence type="ECO:0000256" key="1">
    <source>
        <dbReference type="SAM" id="MobiDB-lite"/>
    </source>
</evidence>
<sequence length="130" mass="14275">MRSRCWPATRPLRRSAACASCERTVASRRTRTARRPRAGPSRASRTSSSRPRTSSRTLDSPPRPTRTTLTSRSSTTTRRRCLGTRCTTRCRTITDRADPSSSRPASSSRLQACGRGVGKVALYTTVVVCS</sequence>
<evidence type="ECO:0000313" key="3">
    <source>
        <dbReference type="Proteomes" id="UP001328107"/>
    </source>
</evidence>
<keyword evidence="3" id="KW-1185">Reference proteome</keyword>
<comment type="caution">
    <text evidence="2">The sequence shown here is derived from an EMBL/GenBank/DDBJ whole genome shotgun (WGS) entry which is preliminary data.</text>
</comment>
<gene>
    <name evidence="2" type="ORF">PMAYCL1PPCAC_25163</name>
</gene>
<dbReference type="AlphaFoldDB" id="A0AAN5D1U8"/>
<name>A0AAN5D1U8_9BILA</name>
<proteinExistence type="predicted"/>
<protein>
    <submittedName>
        <fullName evidence="2">Uncharacterized protein</fullName>
    </submittedName>
</protein>
<accession>A0AAN5D1U8</accession>
<feature type="compositionally biased region" description="Low complexity" evidence="1">
    <location>
        <begin position="38"/>
        <end position="76"/>
    </location>
</feature>
<evidence type="ECO:0000313" key="2">
    <source>
        <dbReference type="EMBL" id="GMR54968.1"/>
    </source>
</evidence>